<evidence type="ECO:0000256" key="1">
    <source>
        <dbReference type="ARBA" id="ARBA00005446"/>
    </source>
</evidence>
<evidence type="ECO:0000256" key="5">
    <source>
        <dbReference type="ARBA" id="ARBA00023235"/>
    </source>
</evidence>
<dbReference type="GO" id="GO:0006281">
    <property type="term" value="P:DNA repair"/>
    <property type="evidence" value="ECO:0007669"/>
    <property type="project" value="TreeGrafter"/>
</dbReference>
<keyword evidence="12" id="KW-1185">Reference proteome</keyword>
<dbReference type="GO" id="GO:0005737">
    <property type="term" value="C:cytoplasm"/>
    <property type="evidence" value="ECO:0007669"/>
    <property type="project" value="TreeGrafter"/>
</dbReference>
<evidence type="ECO:0000256" key="4">
    <source>
        <dbReference type="ARBA" id="ARBA00023125"/>
    </source>
</evidence>
<dbReference type="GO" id="GO:0003677">
    <property type="term" value="F:DNA binding"/>
    <property type="evidence" value="ECO:0007669"/>
    <property type="project" value="UniProtKB-KW"/>
</dbReference>
<reference evidence="11 12" key="1">
    <citation type="journal article" date="2020" name="ISME J.">
        <title>Uncovering the hidden diversity of litter-decomposition mechanisms in mushroom-forming fungi.</title>
        <authorList>
            <person name="Floudas D."/>
            <person name="Bentzer J."/>
            <person name="Ahren D."/>
            <person name="Johansson T."/>
            <person name="Persson P."/>
            <person name="Tunlid A."/>
        </authorList>
    </citation>
    <scope>NUCLEOTIDE SEQUENCE [LARGE SCALE GENOMIC DNA]</scope>
    <source>
        <strain evidence="11 12">CBS 291.85</strain>
    </source>
</reference>
<dbReference type="InterPro" id="IPR001650">
    <property type="entry name" value="Helicase_C-like"/>
</dbReference>
<evidence type="ECO:0000256" key="2">
    <source>
        <dbReference type="ARBA" id="ARBA00022741"/>
    </source>
</evidence>
<dbReference type="OrthoDB" id="10261556at2759"/>
<dbReference type="GO" id="GO:0043138">
    <property type="term" value="F:3'-5' DNA helicase activity"/>
    <property type="evidence" value="ECO:0007669"/>
    <property type="project" value="UniProtKB-EC"/>
</dbReference>
<organism evidence="11 12">
    <name type="scientific">Tetrapyrgos nigripes</name>
    <dbReference type="NCBI Taxonomy" id="182062"/>
    <lineage>
        <taxon>Eukaryota</taxon>
        <taxon>Fungi</taxon>
        <taxon>Dikarya</taxon>
        <taxon>Basidiomycota</taxon>
        <taxon>Agaricomycotina</taxon>
        <taxon>Agaricomycetes</taxon>
        <taxon>Agaricomycetidae</taxon>
        <taxon>Agaricales</taxon>
        <taxon>Marasmiineae</taxon>
        <taxon>Marasmiaceae</taxon>
        <taxon>Tetrapyrgos</taxon>
    </lineage>
</organism>
<dbReference type="SUPFAM" id="SSF52540">
    <property type="entry name" value="P-loop containing nucleoside triphosphate hydrolases"/>
    <property type="match status" value="1"/>
</dbReference>
<gene>
    <name evidence="11" type="ORF">D9758_013077</name>
</gene>
<dbReference type="PROSITE" id="PS51194">
    <property type="entry name" value="HELICASE_CTER"/>
    <property type="match status" value="1"/>
</dbReference>
<evidence type="ECO:0000256" key="8">
    <source>
        <dbReference type="SAM" id="MobiDB-lite"/>
    </source>
</evidence>
<dbReference type="EMBL" id="JAACJM010000109">
    <property type="protein sequence ID" value="KAF5345687.1"/>
    <property type="molecule type" value="Genomic_DNA"/>
</dbReference>
<keyword evidence="2" id="KW-0547">Nucleotide-binding</keyword>
<evidence type="ECO:0000259" key="9">
    <source>
        <dbReference type="PROSITE" id="PS51192"/>
    </source>
</evidence>
<evidence type="ECO:0000259" key="10">
    <source>
        <dbReference type="PROSITE" id="PS51194"/>
    </source>
</evidence>
<dbReference type="AlphaFoldDB" id="A0A8H5FR20"/>
<comment type="catalytic activity">
    <reaction evidence="6">
        <text>Couples ATP hydrolysis with the unwinding of duplex DNA by translocating in the 3'-5' direction.</text>
        <dbReference type="EC" id="5.6.2.4"/>
    </reaction>
</comment>
<dbReference type="CDD" id="cd18785">
    <property type="entry name" value="SF2_C"/>
    <property type="match status" value="1"/>
</dbReference>
<dbReference type="Proteomes" id="UP000559256">
    <property type="component" value="Unassembled WGS sequence"/>
</dbReference>
<evidence type="ECO:0000256" key="3">
    <source>
        <dbReference type="ARBA" id="ARBA00022840"/>
    </source>
</evidence>
<dbReference type="PANTHER" id="PTHR13710">
    <property type="entry name" value="DNA HELICASE RECQ FAMILY MEMBER"/>
    <property type="match status" value="1"/>
</dbReference>
<dbReference type="InterPro" id="IPR011545">
    <property type="entry name" value="DEAD/DEAH_box_helicase_dom"/>
</dbReference>
<dbReference type="GO" id="GO:0005694">
    <property type="term" value="C:chromosome"/>
    <property type="evidence" value="ECO:0007669"/>
    <property type="project" value="TreeGrafter"/>
</dbReference>
<comment type="similarity">
    <text evidence="1">Belongs to the helicase family. RecQ subfamily.</text>
</comment>
<dbReference type="GO" id="GO:0009378">
    <property type="term" value="F:four-way junction helicase activity"/>
    <property type="evidence" value="ECO:0007669"/>
    <property type="project" value="TreeGrafter"/>
</dbReference>
<evidence type="ECO:0000256" key="6">
    <source>
        <dbReference type="ARBA" id="ARBA00034617"/>
    </source>
</evidence>
<keyword evidence="3" id="KW-0067">ATP-binding</keyword>
<dbReference type="Gene3D" id="3.40.50.300">
    <property type="entry name" value="P-loop containing nucleotide triphosphate hydrolases"/>
    <property type="match status" value="2"/>
</dbReference>
<dbReference type="InterPro" id="IPR027417">
    <property type="entry name" value="P-loop_NTPase"/>
</dbReference>
<keyword evidence="5" id="KW-0413">Isomerase</keyword>
<feature type="domain" description="Helicase ATP-binding" evidence="9">
    <location>
        <begin position="25"/>
        <end position="204"/>
    </location>
</feature>
<keyword evidence="4" id="KW-0238">DNA-binding</keyword>
<evidence type="ECO:0000313" key="12">
    <source>
        <dbReference type="Proteomes" id="UP000559256"/>
    </source>
</evidence>
<sequence length="613" mass="68245">MSNKIRKLVEEKTGKKLCWWQIKTALAIYDGKDVVGVARTGAGKTMSFWIALMMSRAEGCDDVTVVVTPLNLLGKQNAIQLNDGSFLSAIAVSKENSNAQTYKDIASAKYNVVVSSPELLNEDLCQTLIKNPKFAAKIMYFVFDKAHCISQWGKTFRDQYLYVGIIRHLLPCTAKTIPFHIASATLPKTILDDVVDLLLLRPKSMEHVTMSNDRPNVDVVDGDPPLLKFVVFLDNTRHAEDAVKALRELLPSCHHDKIHYFHATMTSMYRDENLEAFQKGEVWGLVVTDTFGMGIDLPDIQIVVQYCATCDFNMLWQRFGRAGHGPDSSAIAVFLVEKTFFDADRLKKQDNRMKKTKAATSTETKENTGPFSSSKRKAKAQGGSLPKRWRVHNASNLEIPSPDQAADLTPSTMPIVPASVGDYAQTDESRHLMYQAKLATGARTRRSKGKQDEPIPIGSALDEFINAPTRGISCRRHVVTLYYSNDRVNNNYHLLCDEHNPAGCARCRPKNPECCCDLCSPNAFSEIPAVSPACSTHGTGKIRVSKYELNEAHATLRSALEEWRLQVAPQALGSLFSHWGTQLFLSNQMLDRIVDCAASKKLTSLSALRIEIQ</sequence>
<proteinExistence type="inferred from homology"/>
<dbReference type="SMART" id="SM00487">
    <property type="entry name" value="DEXDc"/>
    <property type="match status" value="1"/>
</dbReference>
<accession>A0A8H5FR20</accession>
<comment type="caution">
    <text evidence="11">The sequence shown here is derived from an EMBL/GenBank/DDBJ whole genome shotgun (WGS) entry which is preliminary data.</text>
</comment>
<feature type="domain" description="Helicase C-terminal" evidence="10">
    <location>
        <begin position="221"/>
        <end position="368"/>
    </location>
</feature>
<evidence type="ECO:0000313" key="11">
    <source>
        <dbReference type="EMBL" id="KAF5345687.1"/>
    </source>
</evidence>
<dbReference type="GO" id="GO:0006310">
    <property type="term" value="P:DNA recombination"/>
    <property type="evidence" value="ECO:0007669"/>
    <property type="project" value="TreeGrafter"/>
</dbReference>
<dbReference type="PANTHER" id="PTHR13710:SF105">
    <property type="entry name" value="ATP-DEPENDENT DNA HELICASE Q1"/>
    <property type="match status" value="1"/>
</dbReference>
<dbReference type="PROSITE" id="PS51192">
    <property type="entry name" value="HELICASE_ATP_BIND_1"/>
    <property type="match status" value="1"/>
</dbReference>
<protein>
    <recommendedName>
        <fullName evidence="7">DNA 3'-5' helicase</fullName>
        <ecNumber evidence="7">5.6.2.4</ecNumber>
    </recommendedName>
</protein>
<dbReference type="Pfam" id="PF00270">
    <property type="entry name" value="DEAD"/>
    <property type="match status" value="1"/>
</dbReference>
<dbReference type="GO" id="GO:0005524">
    <property type="term" value="F:ATP binding"/>
    <property type="evidence" value="ECO:0007669"/>
    <property type="project" value="UniProtKB-KW"/>
</dbReference>
<dbReference type="Pfam" id="PF00271">
    <property type="entry name" value="Helicase_C"/>
    <property type="match status" value="1"/>
</dbReference>
<dbReference type="SMART" id="SM00490">
    <property type="entry name" value="HELICc"/>
    <property type="match status" value="1"/>
</dbReference>
<feature type="region of interest" description="Disordered" evidence="8">
    <location>
        <begin position="351"/>
        <end position="385"/>
    </location>
</feature>
<dbReference type="InterPro" id="IPR014001">
    <property type="entry name" value="Helicase_ATP-bd"/>
</dbReference>
<evidence type="ECO:0000256" key="7">
    <source>
        <dbReference type="ARBA" id="ARBA00034808"/>
    </source>
</evidence>
<name>A0A8H5FR20_9AGAR</name>
<dbReference type="EC" id="5.6.2.4" evidence="7"/>